<dbReference type="InterPro" id="IPR018317">
    <property type="entry name" value="QueC"/>
</dbReference>
<dbReference type="GO" id="GO:0008270">
    <property type="term" value="F:zinc ion binding"/>
    <property type="evidence" value="ECO:0007669"/>
    <property type="project" value="UniProtKB-UniRule"/>
</dbReference>
<feature type="binding site" evidence="11">
    <location>
        <begin position="8"/>
        <end position="18"/>
    </location>
    <ligand>
        <name>ATP</name>
        <dbReference type="ChEBI" id="CHEBI:30616"/>
    </ligand>
</feature>
<keyword evidence="2 11" id="KW-0436">Ligase</keyword>
<sequence>MKRVIVLLSGGMDSATLLWLCKKEFEEVYSLSFDYGQRHKVELKYAKELARLAGVKEHIIVEVPHYRLIKGSALLEDGPQVPEGPYGEEVPPTNVPMRNLVFLAIAGSFADSYEIDHIAIGVHALDTPYPDCRVEFITAMESAINSASAYVAKTKRRISLYAPFLGMSKTDIARLGKELGVPFEKTYSCYMGTEPSCGVCATCLQRQEALRSIGLM</sequence>
<evidence type="ECO:0000256" key="8">
    <source>
        <dbReference type="ARBA" id="ARBA00037993"/>
    </source>
</evidence>
<evidence type="ECO:0000256" key="11">
    <source>
        <dbReference type="HAMAP-Rule" id="MF_01633"/>
    </source>
</evidence>
<comment type="cofactor">
    <cofactor evidence="11">
        <name>Zn(2+)</name>
        <dbReference type="ChEBI" id="CHEBI:29105"/>
    </cofactor>
    <text evidence="11">Binds 1 zinc ion per subunit.</text>
</comment>
<dbReference type="AlphaFoldDB" id="A0A7C2VB66"/>
<dbReference type="GO" id="GO:0016879">
    <property type="term" value="F:ligase activity, forming carbon-nitrogen bonds"/>
    <property type="evidence" value="ECO:0007669"/>
    <property type="project" value="UniProtKB-UniRule"/>
</dbReference>
<evidence type="ECO:0000313" key="12">
    <source>
        <dbReference type="EMBL" id="HEW46157.1"/>
    </source>
</evidence>
<dbReference type="EMBL" id="DSFP01000049">
    <property type="protein sequence ID" value="HEW46157.1"/>
    <property type="molecule type" value="Genomic_DNA"/>
</dbReference>
<evidence type="ECO:0000256" key="10">
    <source>
        <dbReference type="ARBA" id="ARBA00047890"/>
    </source>
</evidence>
<evidence type="ECO:0000256" key="3">
    <source>
        <dbReference type="ARBA" id="ARBA00022723"/>
    </source>
</evidence>
<dbReference type="Gene3D" id="3.40.50.620">
    <property type="entry name" value="HUPs"/>
    <property type="match status" value="1"/>
</dbReference>
<feature type="binding site" evidence="11">
    <location>
        <position position="200"/>
    </location>
    <ligand>
        <name>Zn(2+)</name>
        <dbReference type="ChEBI" id="CHEBI:29105"/>
    </ligand>
</feature>
<organism evidence="12">
    <name type="scientific">Hydrogenobacter sp</name>
    <dbReference type="NCBI Taxonomy" id="2152829"/>
    <lineage>
        <taxon>Bacteria</taxon>
        <taxon>Pseudomonadati</taxon>
        <taxon>Aquificota</taxon>
        <taxon>Aquificia</taxon>
        <taxon>Aquificales</taxon>
        <taxon>Aquificaceae</taxon>
        <taxon>Hydrogenobacter</taxon>
    </lineage>
</organism>
<keyword evidence="3 11" id="KW-0479">Metal-binding</keyword>
<comment type="function">
    <text evidence="11">Catalyzes the ATP-dependent conversion of 7-carboxy-7-deazaguanine (CDG) to 7-cyano-7-deazaguanine (preQ(0)).</text>
</comment>
<evidence type="ECO:0000256" key="9">
    <source>
        <dbReference type="ARBA" id="ARBA00039149"/>
    </source>
</evidence>
<name>A0A7C2VB66_9AQUI</name>
<feature type="binding site" evidence="11">
    <location>
        <position position="189"/>
    </location>
    <ligand>
        <name>Zn(2+)</name>
        <dbReference type="ChEBI" id="CHEBI:29105"/>
    </ligand>
</feature>
<dbReference type="UniPathway" id="UPA00391"/>
<dbReference type="NCBIfam" id="TIGR00364">
    <property type="entry name" value="7-cyano-7-deazaguanine synthase QueC"/>
    <property type="match status" value="1"/>
</dbReference>
<evidence type="ECO:0000256" key="6">
    <source>
        <dbReference type="ARBA" id="ARBA00022833"/>
    </source>
</evidence>
<evidence type="ECO:0000256" key="2">
    <source>
        <dbReference type="ARBA" id="ARBA00022598"/>
    </source>
</evidence>
<dbReference type="HAMAP" id="MF_01633">
    <property type="entry name" value="QueC"/>
    <property type="match status" value="1"/>
</dbReference>
<keyword evidence="7 11" id="KW-0067">ATP-binding</keyword>
<accession>A0A7C2VB66</accession>
<evidence type="ECO:0000256" key="4">
    <source>
        <dbReference type="ARBA" id="ARBA00022741"/>
    </source>
</evidence>
<feature type="binding site" evidence="11">
    <location>
        <position position="197"/>
    </location>
    <ligand>
        <name>Zn(2+)</name>
        <dbReference type="ChEBI" id="CHEBI:29105"/>
    </ligand>
</feature>
<keyword evidence="6 11" id="KW-0862">Zinc</keyword>
<reference evidence="12" key="1">
    <citation type="journal article" date="2020" name="mSystems">
        <title>Genome- and Community-Level Interaction Insights into Carbon Utilization and Element Cycling Functions of Hydrothermarchaeota in Hydrothermal Sediment.</title>
        <authorList>
            <person name="Zhou Z."/>
            <person name="Liu Y."/>
            <person name="Xu W."/>
            <person name="Pan J."/>
            <person name="Luo Z.H."/>
            <person name="Li M."/>
        </authorList>
    </citation>
    <scope>NUCLEOTIDE SEQUENCE [LARGE SCALE GENOMIC DNA]</scope>
    <source>
        <strain evidence="12">SpSt-132</strain>
    </source>
</reference>
<evidence type="ECO:0000256" key="7">
    <source>
        <dbReference type="ARBA" id="ARBA00022840"/>
    </source>
</evidence>
<dbReference type="Pfam" id="PF06508">
    <property type="entry name" value="QueC"/>
    <property type="match status" value="1"/>
</dbReference>
<dbReference type="PANTHER" id="PTHR42914:SF1">
    <property type="entry name" value="7-CYANO-7-DEAZAGUANINE SYNTHASE"/>
    <property type="match status" value="1"/>
</dbReference>
<evidence type="ECO:0000256" key="5">
    <source>
        <dbReference type="ARBA" id="ARBA00022785"/>
    </source>
</evidence>
<keyword evidence="4 11" id="KW-0547">Nucleotide-binding</keyword>
<dbReference type="CDD" id="cd01995">
    <property type="entry name" value="QueC-like"/>
    <property type="match status" value="1"/>
</dbReference>
<proteinExistence type="inferred from homology"/>
<dbReference type="InterPro" id="IPR014729">
    <property type="entry name" value="Rossmann-like_a/b/a_fold"/>
</dbReference>
<comment type="similarity">
    <text evidence="8 11">Belongs to the QueC family.</text>
</comment>
<gene>
    <name evidence="11 12" type="primary">queC</name>
    <name evidence="12" type="ORF">ENO47_05755</name>
</gene>
<feature type="binding site" evidence="11">
    <location>
        <position position="203"/>
    </location>
    <ligand>
        <name>Zn(2+)</name>
        <dbReference type="ChEBI" id="CHEBI:29105"/>
    </ligand>
</feature>
<dbReference type="SUPFAM" id="SSF52402">
    <property type="entry name" value="Adenine nucleotide alpha hydrolases-like"/>
    <property type="match status" value="1"/>
</dbReference>
<protein>
    <recommendedName>
        <fullName evidence="9 11">7-cyano-7-deazaguanine synthase</fullName>
        <ecNumber evidence="9 11">6.3.4.20</ecNumber>
    </recommendedName>
    <alternativeName>
        <fullName evidence="11">7-cyano-7-carbaguanine synthase</fullName>
    </alternativeName>
    <alternativeName>
        <fullName evidence="11">PreQ(0) synthase</fullName>
    </alternativeName>
    <alternativeName>
        <fullName evidence="11">Queuosine biosynthesis protein QueC</fullName>
    </alternativeName>
</protein>
<dbReference type="PIRSF" id="PIRSF006293">
    <property type="entry name" value="ExsB"/>
    <property type="match status" value="1"/>
</dbReference>
<dbReference type="GO" id="GO:0008616">
    <property type="term" value="P:tRNA queuosine(34) biosynthetic process"/>
    <property type="evidence" value="ECO:0007669"/>
    <property type="project" value="UniProtKB-UniRule"/>
</dbReference>
<comment type="caution">
    <text evidence="12">The sequence shown here is derived from an EMBL/GenBank/DDBJ whole genome shotgun (WGS) entry which is preliminary data.</text>
</comment>
<comment type="catalytic activity">
    <reaction evidence="10 11">
        <text>7-carboxy-7-carbaguanine + NH4(+) + 2 ATP = 7-cyano-7-carbaguanine + 2 AMP + 2 diphosphate + 2 H(+)</text>
        <dbReference type="Rhea" id="RHEA:27982"/>
        <dbReference type="ChEBI" id="CHEBI:15378"/>
        <dbReference type="ChEBI" id="CHEBI:28938"/>
        <dbReference type="ChEBI" id="CHEBI:30616"/>
        <dbReference type="ChEBI" id="CHEBI:33019"/>
        <dbReference type="ChEBI" id="CHEBI:45075"/>
        <dbReference type="ChEBI" id="CHEBI:61036"/>
        <dbReference type="ChEBI" id="CHEBI:456215"/>
        <dbReference type="EC" id="6.3.4.20"/>
    </reaction>
</comment>
<dbReference type="PANTHER" id="PTHR42914">
    <property type="entry name" value="7-CYANO-7-DEAZAGUANINE SYNTHASE"/>
    <property type="match status" value="1"/>
</dbReference>
<comment type="pathway">
    <text evidence="1 11">Purine metabolism; 7-cyano-7-deazaguanine biosynthesis.</text>
</comment>
<dbReference type="EC" id="6.3.4.20" evidence="9 11"/>
<evidence type="ECO:0000256" key="1">
    <source>
        <dbReference type="ARBA" id="ARBA00005061"/>
    </source>
</evidence>
<dbReference type="GO" id="GO:0005524">
    <property type="term" value="F:ATP binding"/>
    <property type="evidence" value="ECO:0007669"/>
    <property type="project" value="UniProtKB-UniRule"/>
</dbReference>
<keyword evidence="5 11" id="KW-0671">Queuosine biosynthesis</keyword>